<keyword evidence="3 8" id="KW-1134">Transmembrane beta strand</keyword>
<keyword evidence="6 8" id="KW-0472">Membrane</keyword>
<evidence type="ECO:0000256" key="4">
    <source>
        <dbReference type="ARBA" id="ARBA00022692"/>
    </source>
</evidence>
<proteinExistence type="inferred from homology"/>
<evidence type="ECO:0000256" key="2">
    <source>
        <dbReference type="ARBA" id="ARBA00022448"/>
    </source>
</evidence>
<dbReference type="InterPro" id="IPR039426">
    <property type="entry name" value="TonB-dep_rcpt-like"/>
</dbReference>
<evidence type="ECO:0000256" key="10">
    <source>
        <dbReference type="SAM" id="SignalP"/>
    </source>
</evidence>
<protein>
    <submittedName>
        <fullName evidence="13">TonB-dependent receptor</fullName>
    </submittedName>
</protein>
<dbReference type="NCBIfam" id="TIGR01782">
    <property type="entry name" value="TonB-Xanth-Caul"/>
    <property type="match status" value="1"/>
</dbReference>
<dbReference type="AlphaFoldDB" id="A0A271IWT3"/>
<evidence type="ECO:0000256" key="7">
    <source>
        <dbReference type="ARBA" id="ARBA00023237"/>
    </source>
</evidence>
<keyword evidence="13" id="KW-0675">Receptor</keyword>
<accession>A0A271IWT3</accession>
<evidence type="ECO:0000259" key="12">
    <source>
        <dbReference type="Pfam" id="PF07715"/>
    </source>
</evidence>
<keyword evidence="14" id="KW-1185">Reference proteome</keyword>
<name>A0A271IWT3_9BACT</name>
<keyword evidence="10" id="KW-0732">Signal</keyword>
<dbReference type="InterPro" id="IPR000531">
    <property type="entry name" value="Beta-barrel_TonB"/>
</dbReference>
<reference evidence="13 14" key="1">
    <citation type="submission" date="2016-11" db="EMBL/GenBank/DDBJ databases">
        <title>Study of marine rhodopsin-containing bacteria.</title>
        <authorList>
            <person name="Yoshizawa S."/>
            <person name="Kumagai Y."/>
            <person name="Kogure K."/>
        </authorList>
    </citation>
    <scope>NUCLEOTIDE SEQUENCE [LARGE SCALE GENOMIC DNA]</scope>
    <source>
        <strain evidence="13 14">SAORIC-28</strain>
    </source>
</reference>
<dbReference type="EMBL" id="MQWD01000001">
    <property type="protein sequence ID" value="PAP75398.1"/>
    <property type="molecule type" value="Genomic_DNA"/>
</dbReference>
<dbReference type="InterPro" id="IPR036942">
    <property type="entry name" value="Beta-barrel_TonB_sf"/>
</dbReference>
<dbReference type="OrthoDB" id="8727862at2"/>
<dbReference type="InterPro" id="IPR037066">
    <property type="entry name" value="Plug_dom_sf"/>
</dbReference>
<evidence type="ECO:0000259" key="11">
    <source>
        <dbReference type="Pfam" id="PF00593"/>
    </source>
</evidence>
<evidence type="ECO:0000256" key="9">
    <source>
        <dbReference type="RuleBase" id="RU003357"/>
    </source>
</evidence>
<dbReference type="InterPro" id="IPR012910">
    <property type="entry name" value="Plug_dom"/>
</dbReference>
<dbReference type="PROSITE" id="PS52016">
    <property type="entry name" value="TONB_DEPENDENT_REC_3"/>
    <property type="match status" value="1"/>
</dbReference>
<dbReference type="Pfam" id="PF00593">
    <property type="entry name" value="TonB_dep_Rec_b-barrel"/>
    <property type="match status" value="1"/>
</dbReference>
<dbReference type="Gene3D" id="2.170.130.10">
    <property type="entry name" value="TonB-dependent receptor, plug domain"/>
    <property type="match status" value="1"/>
</dbReference>
<comment type="subcellular location">
    <subcellularLocation>
        <location evidence="1 8">Cell outer membrane</location>
        <topology evidence="1 8">Multi-pass membrane protein</topology>
    </subcellularLocation>
</comment>
<dbReference type="RefSeq" id="WP_095509030.1">
    <property type="nucleotide sequence ID" value="NZ_MQWD01000001.1"/>
</dbReference>
<evidence type="ECO:0000256" key="6">
    <source>
        <dbReference type="ARBA" id="ARBA00023136"/>
    </source>
</evidence>
<dbReference type="InterPro" id="IPR008969">
    <property type="entry name" value="CarboxyPept-like_regulatory"/>
</dbReference>
<dbReference type="Pfam" id="PF13715">
    <property type="entry name" value="CarbopepD_reg_2"/>
    <property type="match status" value="1"/>
</dbReference>
<feature type="domain" description="TonB-dependent receptor-like beta-barrel" evidence="11">
    <location>
        <begin position="471"/>
        <end position="971"/>
    </location>
</feature>
<feature type="signal peptide" evidence="10">
    <location>
        <begin position="1"/>
        <end position="27"/>
    </location>
</feature>
<evidence type="ECO:0000256" key="8">
    <source>
        <dbReference type="PROSITE-ProRule" id="PRU01360"/>
    </source>
</evidence>
<organism evidence="13 14">
    <name type="scientific">Rubrivirga marina</name>
    <dbReference type="NCBI Taxonomy" id="1196024"/>
    <lineage>
        <taxon>Bacteria</taxon>
        <taxon>Pseudomonadati</taxon>
        <taxon>Rhodothermota</taxon>
        <taxon>Rhodothermia</taxon>
        <taxon>Rhodothermales</taxon>
        <taxon>Rubricoccaceae</taxon>
        <taxon>Rubrivirga</taxon>
    </lineage>
</organism>
<feature type="chain" id="PRO_5012334509" evidence="10">
    <location>
        <begin position="28"/>
        <end position="1008"/>
    </location>
</feature>
<dbReference type="SUPFAM" id="SSF49464">
    <property type="entry name" value="Carboxypeptidase regulatory domain-like"/>
    <property type="match status" value="1"/>
</dbReference>
<gene>
    <name evidence="13" type="ORF">BSZ37_02520</name>
</gene>
<evidence type="ECO:0000313" key="13">
    <source>
        <dbReference type="EMBL" id="PAP75398.1"/>
    </source>
</evidence>
<keyword evidence="4 8" id="KW-0812">Transmembrane</keyword>
<feature type="domain" description="TonB-dependent receptor plug" evidence="12">
    <location>
        <begin position="133"/>
        <end position="235"/>
    </location>
</feature>
<comment type="caution">
    <text evidence="13">The sequence shown here is derived from an EMBL/GenBank/DDBJ whole genome shotgun (WGS) entry which is preliminary data.</text>
</comment>
<dbReference type="SUPFAM" id="SSF56935">
    <property type="entry name" value="Porins"/>
    <property type="match status" value="1"/>
</dbReference>
<dbReference type="PANTHER" id="PTHR40980">
    <property type="entry name" value="PLUG DOMAIN-CONTAINING PROTEIN"/>
    <property type="match status" value="1"/>
</dbReference>
<dbReference type="PANTHER" id="PTHR40980:SF4">
    <property type="entry name" value="TONB-DEPENDENT RECEPTOR-LIKE BETA-BARREL DOMAIN-CONTAINING PROTEIN"/>
    <property type="match status" value="1"/>
</dbReference>
<dbReference type="Gene3D" id="2.60.40.1120">
    <property type="entry name" value="Carboxypeptidase-like, regulatory domain"/>
    <property type="match status" value="1"/>
</dbReference>
<dbReference type="Gene3D" id="2.40.170.20">
    <property type="entry name" value="TonB-dependent receptor, beta-barrel domain"/>
    <property type="match status" value="1"/>
</dbReference>
<keyword evidence="2 8" id="KW-0813">Transport</keyword>
<evidence type="ECO:0000256" key="5">
    <source>
        <dbReference type="ARBA" id="ARBA00023077"/>
    </source>
</evidence>
<evidence type="ECO:0000256" key="1">
    <source>
        <dbReference type="ARBA" id="ARBA00004571"/>
    </source>
</evidence>
<dbReference type="Proteomes" id="UP000216339">
    <property type="component" value="Unassembled WGS sequence"/>
</dbReference>
<evidence type="ECO:0000313" key="14">
    <source>
        <dbReference type="Proteomes" id="UP000216339"/>
    </source>
</evidence>
<dbReference type="GO" id="GO:0009279">
    <property type="term" value="C:cell outer membrane"/>
    <property type="evidence" value="ECO:0007669"/>
    <property type="project" value="UniProtKB-SubCell"/>
</dbReference>
<sequence>MRLSTSFLSRLAVVLCLGLGLAVSVSAQGTIRGVVTDSLSDGTLPGANVFVMETALGAATDIDGAYRIQRVPTGSYSVRVSYVGYETRMIPVTVVDGQTVELDVALRSSTNLGEVVVSGQLEGQQQAINQQLSSNTIVNVVSEEKIQELPDANAAESIGRLPGVSVQRSGGEANQITLRGLSGAFTNVTVDGVKLSPTDAASRSVDLSAISQGSLAGIELFKALTPDKDGDAIAGSVNLVTRRAPESRELRVDVLGAYNELAGDVGQYDADFRYGERFFDGLLGLQLSGNLERRNRSREEYDPSFDCSINDFTVCQIEDLQLDYTDEIRTRRGGGAILDVATPDGGFVKLSGLYNQTTRDFITYGRNYPTTGDLLFYTARDREQSIQLFNSALTGENYVFGFNTTWGASFSRSESDFPFDYELAFTEPSTTDADGTPLSGISPVPTEVRRGAPEGIIPYALNNFERAYLYSAFSRNEDAYDEDRAAYLDLEREYTLGRSVRGAFKVGGKYRSKSRGRNRTEIFSPYYNEPFPRFTRMPDGSIVPKDFAGSAFEDLVLFNDRLILATNFLGGGAREEDLFGRFTLTPVLDRDLVRAWYDLNINGFTDQAGRNPEYEENLEPAVDFYDITERVSAAYAMNTFDLGRRATLIAGVRVEHEDNDYASRFAPTGLQGVPVPTGAIRDTTSAFEQTVWLPNAQLALRPTDFLTVRLAAYRALARPDFNNRLANAVARNNGFFFPGNSITLGNPNLRTATAWNYELNTSFFGPRLGLFSVSGFYKRIDDYFQTINGLSYTGNAVFDSLGIDYRSPYGESVRYQLRVPFNLDTPTEVYGVEVEHQTNLSWLRGPLSGIVLGYNFSVVRSTTSVPRVRVETEYIERPPFPPIAQVTYVPYEQEQKLQEQPDFFANVSLGYDFRAFSARLSVFHQDRYNTSFAGNERTGFDNLRSGYTRVDLAFKQAVGERVRLLLNVNNLTGVEESALRYSSFLDRTLINDSEIYGTTVDFGFRLDF</sequence>
<dbReference type="Pfam" id="PF07715">
    <property type="entry name" value="Plug"/>
    <property type="match status" value="1"/>
</dbReference>
<keyword evidence="5 9" id="KW-0798">TonB box</keyword>
<comment type="similarity">
    <text evidence="8 9">Belongs to the TonB-dependent receptor family.</text>
</comment>
<dbReference type="InterPro" id="IPR010104">
    <property type="entry name" value="TonB_rcpt_bac"/>
</dbReference>
<evidence type="ECO:0000256" key="3">
    <source>
        <dbReference type="ARBA" id="ARBA00022452"/>
    </source>
</evidence>
<keyword evidence="7 8" id="KW-0998">Cell outer membrane</keyword>